<evidence type="ECO:0000313" key="2">
    <source>
        <dbReference type="EMBL" id="MFD0738493.1"/>
    </source>
</evidence>
<feature type="transmembrane region" description="Helical" evidence="1">
    <location>
        <begin position="369"/>
        <end position="388"/>
    </location>
</feature>
<feature type="transmembrane region" description="Helical" evidence="1">
    <location>
        <begin position="24"/>
        <end position="42"/>
    </location>
</feature>
<evidence type="ECO:0000313" key="3">
    <source>
        <dbReference type="Proteomes" id="UP001597090"/>
    </source>
</evidence>
<feature type="transmembrane region" description="Helical" evidence="1">
    <location>
        <begin position="347"/>
        <end position="363"/>
    </location>
</feature>
<keyword evidence="1" id="KW-0812">Transmembrane</keyword>
<proteinExistence type="predicted"/>
<dbReference type="EMBL" id="JBHTIH010000002">
    <property type="protein sequence ID" value="MFD0738493.1"/>
    <property type="molecule type" value="Genomic_DNA"/>
</dbReference>
<feature type="transmembrane region" description="Helical" evidence="1">
    <location>
        <begin position="184"/>
        <end position="202"/>
    </location>
</feature>
<accession>A0ABW2YMX3</accession>
<feature type="transmembrane region" description="Helical" evidence="1">
    <location>
        <begin position="118"/>
        <end position="138"/>
    </location>
</feature>
<feature type="transmembrane region" description="Helical" evidence="1">
    <location>
        <begin position="62"/>
        <end position="83"/>
    </location>
</feature>
<comment type="caution">
    <text evidence="2">The sequence shown here is derived from an EMBL/GenBank/DDBJ whole genome shotgun (WGS) entry which is preliminary data.</text>
</comment>
<name>A0ABW2YMX3_9GAMM</name>
<feature type="transmembrane region" description="Helical" evidence="1">
    <location>
        <begin position="442"/>
        <end position="461"/>
    </location>
</feature>
<dbReference type="Proteomes" id="UP001597090">
    <property type="component" value="Unassembled WGS sequence"/>
</dbReference>
<evidence type="ECO:0000256" key="1">
    <source>
        <dbReference type="SAM" id="Phobius"/>
    </source>
</evidence>
<feature type="transmembrane region" description="Helical" evidence="1">
    <location>
        <begin position="493"/>
        <end position="512"/>
    </location>
</feature>
<keyword evidence="3" id="KW-1185">Reference proteome</keyword>
<feature type="transmembrane region" description="Helical" evidence="1">
    <location>
        <begin position="409"/>
        <end position="430"/>
    </location>
</feature>
<reference evidence="3" key="1">
    <citation type="journal article" date="2019" name="Int. J. Syst. Evol. Microbiol.">
        <title>The Global Catalogue of Microorganisms (GCM) 10K type strain sequencing project: providing services to taxonomists for standard genome sequencing and annotation.</title>
        <authorList>
            <consortium name="The Broad Institute Genomics Platform"/>
            <consortium name="The Broad Institute Genome Sequencing Center for Infectious Disease"/>
            <person name="Wu L."/>
            <person name="Ma J."/>
        </authorList>
    </citation>
    <scope>NUCLEOTIDE SEQUENCE [LARGE SCALE GENOMIC DNA]</scope>
    <source>
        <strain evidence="3">CCUG 55491</strain>
    </source>
</reference>
<gene>
    <name evidence="2" type="ORF">ACFQZQ_04225</name>
</gene>
<sequence>MEALRRIFAILVADLRERTRTRRFWVVLGLVGIATWLCFPAIDSGQLAVSVDGARGRYSSAWTGFTLSLVYSTLLAWLGFYLVRGTVLRDFDTRVWQLLVATPMTRAGYLIAKWGSHMAVFSLVLAVGLAVGVLAQWVRGEDRVFDLVELVKPVLVITLPALSLTAFFAIVFDMVPVLRRTGGNVLYFFVWLLLFAGLSTTFDQGADAPRTQFMSDPSGFILASHSFAHALAHEVPSIDFTSVSVTIGVGELGQLKGQPRLFEWMAWHIDASVLPGRVFWLALGLIGSAALAPFLDRAAARTAAAPAADHAGRRLRWLDRVLAPLERGAFGTLLAAELRLALRRRSLLWWAVLLIAGIVQLAGPLPTAAAAAVVAWMLGIDVHARALLRESETRTAGLVFTAPDAARRVSLARLCSALLLSLFAVAPLLLRSLATPSGLTGAVLLVAATVAALGLAGGALFRSPRPYELAMVMLAYVGVQGSGPLAVTALSPTMLTGVAVALAASLLLLFTTTPRLAAASQRNAA</sequence>
<dbReference type="RefSeq" id="WP_386811412.1">
    <property type="nucleotide sequence ID" value="NZ_JBHTIH010000002.1"/>
</dbReference>
<organism evidence="2 3">
    <name type="scientific">Lysobacter koreensis</name>
    <dbReference type="NCBI Taxonomy" id="266122"/>
    <lineage>
        <taxon>Bacteria</taxon>
        <taxon>Pseudomonadati</taxon>
        <taxon>Pseudomonadota</taxon>
        <taxon>Gammaproteobacteria</taxon>
        <taxon>Lysobacterales</taxon>
        <taxon>Lysobacteraceae</taxon>
        <taxon>Lysobacter</taxon>
    </lineage>
</organism>
<protein>
    <submittedName>
        <fullName evidence="2">ABC transporter permease</fullName>
    </submittedName>
</protein>
<feature type="transmembrane region" description="Helical" evidence="1">
    <location>
        <begin position="468"/>
        <end position="487"/>
    </location>
</feature>
<feature type="transmembrane region" description="Helical" evidence="1">
    <location>
        <begin position="150"/>
        <end position="172"/>
    </location>
</feature>
<keyword evidence="1" id="KW-0472">Membrane</keyword>
<keyword evidence="1" id="KW-1133">Transmembrane helix</keyword>